<dbReference type="PANTHER" id="PTHR28052">
    <property type="entry name" value="UPF0545 PROTEIN C22ORF39"/>
    <property type="match status" value="1"/>
</dbReference>
<dbReference type="InterPro" id="IPR021475">
    <property type="entry name" value="Pants/Emi1-like"/>
</dbReference>
<dbReference type="EMBL" id="LN891143">
    <property type="protein sequence ID" value="CUS08219.1"/>
    <property type="molecule type" value="Genomic_DNA"/>
</dbReference>
<feature type="compositionally biased region" description="Low complexity" evidence="1">
    <location>
        <begin position="26"/>
        <end position="38"/>
    </location>
</feature>
<accession>A0A292PL03</accession>
<dbReference type="Pfam" id="PF11326">
    <property type="entry name" value="PANTS-like"/>
    <property type="match status" value="1"/>
</dbReference>
<sequence length="153" mass="16997">MGLPETPDPREAAADAELRELLSNLETEATSSSSGSSGRSKREGGEETATAFPTEMSCITAFDEMYYCYSLGGQFLNVYRYGELRSCGEKAADWRFCMRTRSYGPIARKAMIMARFKEKAGRYKVGRSSEDVWEVRRVPVVGAFGAGEREEAD</sequence>
<dbReference type="AlphaFoldDB" id="A0A292PL03"/>
<protein>
    <recommendedName>
        <fullName evidence="4">Early meiotic induction protein 1</fullName>
    </recommendedName>
</protein>
<dbReference type="Proteomes" id="UP001412239">
    <property type="component" value="Unassembled WGS sequence"/>
</dbReference>
<dbReference type="PANTHER" id="PTHR28052:SF1">
    <property type="entry name" value="UPF0545 PROTEIN C22ORF39"/>
    <property type="match status" value="1"/>
</dbReference>
<evidence type="ECO:0000313" key="2">
    <source>
        <dbReference type="EMBL" id="CUS08219.1"/>
    </source>
</evidence>
<gene>
    <name evidence="2" type="ORF">GSTUAT00007697001</name>
</gene>
<feature type="region of interest" description="Disordered" evidence="1">
    <location>
        <begin position="24"/>
        <end position="50"/>
    </location>
</feature>
<reference evidence="2" key="1">
    <citation type="submission" date="2015-10" db="EMBL/GenBank/DDBJ databases">
        <authorList>
            <person name="Regsiter A."/>
            <person name="william w."/>
        </authorList>
    </citation>
    <scope>NUCLEOTIDE SEQUENCE</scope>
    <source>
        <strain evidence="2">Montdore</strain>
    </source>
</reference>
<keyword evidence="3" id="KW-1185">Reference proteome</keyword>
<evidence type="ECO:0000256" key="1">
    <source>
        <dbReference type="SAM" id="MobiDB-lite"/>
    </source>
</evidence>
<organism evidence="2 3">
    <name type="scientific">Tuber aestivum</name>
    <name type="common">summer truffle</name>
    <dbReference type="NCBI Taxonomy" id="59557"/>
    <lineage>
        <taxon>Eukaryota</taxon>
        <taxon>Fungi</taxon>
        <taxon>Dikarya</taxon>
        <taxon>Ascomycota</taxon>
        <taxon>Pezizomycotina</taxon>
        <taxon>Pezizomycetes</taxon>
        <taxon>Pezizales</taxon>
        <taxon>Tuberaceae</taxon>
        <taxon>Tuber</taxon>
    </lineage>
</organism>
<proteinExistence type="predicted"/>
<evidence type="ECO:0008006" key="4">
    <source>
        <dbReference type="Google" id="ProtNLM"/>
    </source>
</evidence>
<name>A0A292PL03_9PEZI</name>
<evidence type="ECO:0000313" key="3">
    <source>
        <dbReference type="Proteomes" id="UP001412239"/>
    </source>
</evidence>